<dbReference type="RefSeq" id="WP_103467047.1">
    <property type="nucleotide sequence ID" value="NZ_PPXC01000016.1"/>
</dbReference>
<feature type="region of interest" description="Disordered" evidence="1">
    <location>
        <begin position="100"/>
        <end position="157"/>
    </location>
</feature>
<evidence type="ECO:0000313" key="4">
    <source>
        <dbReference type="EMBL" id="POH72195.1"/>
    </source>
</evidence>
<evidence type="ECO:0000313" key="5">
    <source>
        <dbReference type="Proteomes" id="UP000237061"/>
    </source>
</evidence>
<dbReference type="Proteomes" id="UP000237061">
    <property type="component" value="Unassembled WGS sequence"/>
</dbReference>
<name>A0A2S3ZSH6_ARTGL</name>
<evidence type="ECO:0000256" key="1">
    <source>
        <dbReference type="SAM" id="MobiDB-lite"/>
    </source>
</evidence>
<keyword evidence="2" id="KW-1133">Transmembrane helix</keyword>
<organism evidence="4 5">
    <name type="scientific">Arthrobacter glacialis</name>
    <dbReference type="NCBI Taxonomy" id="1664"/>
    <lineage>
        <taxon>Bacteria</taxon>
        <taxon>Bacillati</taxon>
        <taxon>Actinomycetota</taxon>
        <taxon>Actinomycetes</taxon>
        <taxon>Micrococcales</taxon>
        <taxon>Micrococcaceae</taxon>
        <taxon>Arthrobacter</taxon>
    </lineage>
</organism>
<protein>
    <recommendedName>
        <fullName evidence="6">Gram-positive cocci surface proteins LPxTG domain-containing protein</fullName>
    </recommendedName>
</protein>
<reference evidence="4 5" key="1">
    <citation type="submission" date="2018-01" db="EMBL/GenBank/DDBJ databases">
        <title>Arthrobacter sp. nov., from glaciers in China.</title>
        <authorList>
            <person name="Liu Q."/>
            <person name="Xin Y.-H."/>
        </authorList>
    </citation>
    <scope>NUCLEOTIDE SEQUENCE [LARGE SCALE GENOMIC DNA]</scope>
    <source>
        <strain evidence="4 5">HLT2-12-2</strain>
    </source>
</reference>
<dbReference type="AlphaFoldDB" id="A0A2S3ZSH6"/>
<keyword evidence="2" id="KW-0812">Transmembrane</keyword>
<feature type="transmembrane region" description="Helical" evidence="2">
    <location>
        <begin position="221"/>
        <end position="240"/>
    </location>
</feature>
<feature type="chain" id="PRO_5015670720" description="Gram-positive cocci surface proteins LPxTG domain-containing protein" evidence="3">
    <location>
        <begin position="43"/>
        <end position="255"/>
    </location>
</feature>
<comment type="caution">
    <text evidence="4">The sequence shown here is derived from an EMBL/GenBank/DDBJ whole genome shotgun (WGS) entry which is preliminary data.</text>
</comment>
<proteinExistence type="predicted"/>
<gene>
    <name evidence="4" type="ORF">CVS27_17025</name>
</gene>
<dbReference type="EMBL" id="PPXC01000016">
    <property type="protein sequence ID" value="POH72195.1"/>
    <property type="molecule type" value="Genomic_DNA"/>
</dbReference>
<feature type="signal peptide" evidence="3">
    <location>
        <begin position="1"/>
        <end position="42"/>
    </location>
</feature>
<evidence type="ECO:0000256" key="2">
    <source>
        <dbReference type="SAM" id="Phobius"/>
    </source>
</evidence>
<feature type="region of interest" description="Disordered" evidence="1">
    <location>
        <begin position="42"/>
        <end position="63"/>
    </location>
</feature>
<keyword evidence="5" id="KW-1185">Reference proteome</keyword>
<feature type="compositionally biased region" description="Low complexity" evidence="1">
    <location>
        <begin position="42"/>
        <end position="57"/>
    </location>
</feature>
<evidence type="ECO:0000256" key="3">
    <source>
        <dbReference type="SAM" id="SignalP"/>
    </source>
</evidence>
<accession>A0A2S3ZSH6</accession>
<evidence type="ECO:0008006" key="6">
    <source>
        <dbReference type="Google" id="ProtNLM"/>
    </source>
</evidence>
<feature type="compositionally biased region" description="Pro residues" evidence="1">
    <location>
        <begin position="102"/>
        <end position="157"/>
    </location>
</feature>
<keyword evidence="3" id="KW-0732">Signal</keyword>
<keyword evidence="2" id="KW-0472">Membrane</keyword>
<sequence>MSGKHVAIKPVRKINTSKGVKLAAGSALALSVVIGAPTMALASPATESPTPTSTGSAFTTQDPASSAVIEAEVHAPVTLEASVVDSLELAVGDDLLIDIDPPVDPIEPPVDPTDPPVNPTDPPVDPTDPPVDPTNPPVDPTNPPVDPTNPPVQPTLPPVEPTTPPVIVPGNPGGLVPQGPIEYVPAQPVYNGAGVGAAPVAYQQAAAGASLANTGANDSSMFLAAGGLGALLLGGTVLTVGRRTPKASKGGGKHV</sequence>
<dbReference type="NCBIfam" id="TIGR01167">
    <property type="entry name" value="LPXTG_anchor"/>
    <property type="match status" value="1"/>
</dbReference>